<organism evidence="7">
    <name type="scientific">Staphylococcus xylosus</name>
    <dbReference type="NCBI Taxonomy" id="1288"/>
    <lineage>
        <taxon>Bacteria</taxon>
        <taxon>Bacillati</taxon>
        <taxon>Bacillota</taxon>
        <taxon>Bacilli</taxon>
        <taxon>Bacillales</taxon>
        <taxon>Staphylococcaceae</taxon>
        <taxon>Staphylococcus</taxon>
    </lineage>
</organism>
<dbReference type="AlphaFoldDB" id="A0A077RGX4"/>
<keyword evidence="3" id="KW-0233">DNA recombination</keyword>
<dbReference type="GO" id="GO:0015074">
    <property type="term" value="P:DNA integration"/>
    <property type="evidence" value="ECO:0007669"/>
    <property type="project" value="InterPro"/>
</dbReference>
<evidence type="ECO:0000259" key="5">
    <source>
        <dbReference type="PROSITE" id="PS51898"/>
    </source>
</evidence>
<dbReference type="Gene3D" id="1.10.150.130">
    <property type="match status" value="1"/>
</dbReference>
<evidence type="ECO:0000256" key="2">
    <source>
        <dbReference type="ARBA" id="ARBA00023125"/>
    </source>
</evidence>
<comment type="similarity">
    <text evidence="1">Belongs to the 'phage' integrase family.</text>
</comment>
<feature type="domain" description="Tyr recombinase" evidence="5">
    <location>
        <begin position="160"/>
        <end position="336"/>
    </location>
</feature>
<dbReference type="InterPro" id="IPR010998">
    <property type="entry name" value="Integrase_recombinase_N"/>
</dbReference>
<dbReference type="Gene3D" id="1.10.443.10">
    <property type="entry name" value="Intergrase catalytic core"/>
    <property type="match status" value="1"/>
</dbReference>
<accession>A0A077RGX4</accession>
<dbReference type="CDD" id="cd01189">
    <property type="entry name" value="INT_ICEBs1_C_like"/>
    <property type="match status" value="1"/>
</dbReference>
<dbReference type="EMBL" id="HG796218">
    <property type="protein sequence ID" value="CDL65099.2"/>
    <property type="molecule type" value="Genomic_DNA"/>
</dbReference>
<dbReference type="PROSITE" id="PS51900">
    <property type="entry name" value="CB"/>
    <property type="match status" value="1"/>
</dbReference>
<name>A0A077RGX4_STAXY</name>
<keyword evidence="2 4" id="KW-0238">DNA-binding</keyword>
<dbReference type="InterPro" id="IPR044068">
    <property type="entry name" value="CB"/>
</dbReference>
<evidence type="ECO:0000256" key="1">
    <source>
        <dbReference type="ARBA" id="ARBA00008857"/>
    </source>
</evidence>
<dbReference type="InterPro" id="IPR050090">
    <property type="entry name" value="Tyrosine_recombinase_XerCD"/>
</dbReference>
<reference evidence="7" key="1">
    <citation type="journal article" date="2014" name="Antimicrob. Agents Chemother.">
        <title>The Novel Macrolide-Lincosamide-Streptogramin B Resistance Gene erm(44) Is Associated with a Prophage in Staphylococcus xylosus.</title>
        <authorList>
            <person name="Wipf J.R."/>
            <person name="Schwendener S."/>
            <person name="Perreten V."/>
        </authorList>
    </citation>
    <scope>NUCLEOTIDE SEQUENCE</scope>
    <source>
        <strain evidence="7">JW4341</strain>
    </source>
</reference>
<proteinExistence type="inferred from homology"/>
<dbReference type="SUPFAM" id="SSF56349">
    <property type="entry name" value="DNA breaking-rejoining enzymes"/>
    <property type="match status" value="1"/>
</dbReference>
<sequence length="345" mass="40267">MQTRCYDGKKWQYEFTHEGKRYRKKGFRTKREANSAGLDKLSELKNGLDYDNDLTLQDYFKNWIETYKESVVATSTYRHYYFTLKHIQNHKIGNMKLSKLNRQIYQKFINNFSENHAKETIRKTNGAIRSALEDAVYDGLISKNPTYKVSYKAGNTSKSEKEKYISLTEYEKLKDYIKQKRTRSALALYIMICTGCRVSGVRYMKIDYIDQLKNQLFINEHKTDSSPRHIEVAKSDMKHILSVINELAISYDGYIFKETGYFISVNAINKTLKKACDKLAISSITSHAIRHTHCSYLLAKGISIYYISKRLGHKNISITTSIYSHLLDEKFKEENDKAIDILESM</sequence>
<dbReference type="PANTHER" id="PTHR30349">
    <property type="entry name" value="PHAGE INTEGRASE-RELATED"/>
    <property type="match status" value="1"/>
</dbReference>
<dbReference type="GO" id="GO:0003677">
    <property type="term" value="F:DNA binding"/>
    <property type="evidence" value="ECO:0007669"/>
    <property type="project" value="UniProtKB-UniRule"/>
</dbReference>
<evidence type="ECO:0000259" key="6">
    <source>
        <dbReference type="PROSITE" id="PS51900"/>
    </source>
</evidence>
<protein>
    <recommendedName>
        <fullName evidence="8">Site-specific integrase</fullName>
    </recommendedName>
</protein>
<evidence type="ECO:0008006" key="8">
    <source>
        <dbReference type="Google" id="ProtNLM"/>
    </source>
</evidence>
<dbReference type="GO" id="GO:0006310">
    <property type="term" value="P:DNA recombination"/>
    <property type="evidence" value="ECO:0007669"/>
    <property type="project" value="UniProtKB-KW"/>
</dbReference>
<dbReference type="PANTHER" id="PTHR30349:SF64">
    <property type="entry name" value="PROPHAGE INTEGRASE INTD-RELATED"/>
    <property type="match status" value="1"/>
</dbReference>
<dbReference type="InterPro" id="IPR025269">
    <property type="entry name" value="SAM-like_dom"/>
</dbReference>
<feature type="domain" description="Core-binding (CB)" evidence="6">
    <location>
        <begin position="54"/>
        <end position="136"/>
    </location>
</feature>
<evidence type="ECO:0000256" key="3">
    <source>
        <dbReference type="ARBA" id="ARBA00023172"/>
    </source>
</evidence>
<evidence type="ECO:0000313" key="7">
    <source>
        <dbReference type="EMBL" id="CDL65099.2"/>
    </source>
</evidence>
<dbReference type="InterPro" id="IPR013762">
    <property type="entry name" value="Integrase-like_cat_sf"/>
</dbReference>
<evidence type="ECO:0000256" key="4">
    <source>
        <dbReference type="PROSITE-ProRule" id="PRU01248"/>
    </source>
</evidence>
<dbReference type="InterPro" id="IPR011010">
    <property type="entry name" value="DNA_brk_join_enz"/>
</dbReference>
<dbReference type="PROSITE" id="PS51898">
    <property type="entry name" value="TYR_RECOMBINASE"/>
    <property type="match status" value="1"/>
</dbReference>
<dbReference type="Pfam" id="PF13102">
    <property type="entry name" value="Phage_int_SAM_5"/>
    <property type="match status" value="1"/>
</dbReference>
<dbReference type="InterPro" id="IPR002104">
    <property type="entry name" value="Integrase_catalytic"/>
</dbReference>
<dbReference type="Pfam" id="PF00589">
    <property type="entry name" value="Phage_integrase"/>
    <property type="match status" value="1"/>
</dbReference>